<evidence type="ECO:0000313" key="1">
    <source>
        <dbReference type="EMBL" id="TGY65186.1"/>
    </source>
</evidence>
<sequence>MIYTVTMNPALDYVVTVESFAAGEVNRVKTEHVYFGGKGINVSKILKELGLESQCFGFVAGFTGKELARGVEEELGLCSRFIEVADGMTRINVKMRGDQETEINGMGPVVRDGDVEKLQTQLEALNDGDVLILSGSVPQTMDAKIYAGIMKPLQSKEIKVVVDATGELLLRTLSYRPFLIKPNKDELADLFEVEIHTIEEVERYARKLQDMGAQNVLISMAKDGSLLIDEDGQSNRIGVCQGEVVNSVGAGDYMVAGFVAGCLSGKSYADTLKLATACGGATAFSRDLAKREKIEEMVKQWA</sequence>
<reference evidence="1" key="1">
    <citation type="submission" date="2019-04" db="EMBL/GenBank/DDBJ databases">
        <title>Microbes associate with the intestines of laboratory mice.</title>
        <authorList>
            <person name="Navarre W."/>
            <person name="Wong E."/>
            <person name="Huang K."/>
            <person name="Tropini C."/>
            <person name="Ng K."/>
            <person name="Yu B."/>
        </authorList>
    </citation>
    <scope>NUCLEOTIDE SEQUENCE</scope>
    <source>
        <strain evidence="1">NM09_H32</strain>
    </source>
</reference>
<protein>
    <submittedName>
        <fullName evidence="1">1-phosphofructokinase</fullName>
        <ecNumber evidence="1">2.7.1.56</ecNumber>
    </submittedName>
</protein>
<organism evidence="1 2">
    <name type="scientific">Dubosiella muris</name>
    <dbReference type="NCBI Taxonomy" id="3038133"/>
    <lineage>
        <taxon>Bacteria</taxon>
        <taxon>Bacillati</taxon>
        <taxon>Bacillota</taxon>
        <taxon>Erysipelotrichia</taxon>
        <taxon>Erysipelotrichales</taxon>
        <taxon>Erysipelotrichaceae</taxon>
        <taxon>Dubosiella</taxon>
    </lineage>
</organism>
<proteinExistence type="predicted"/>
<accession>A0AC61R5Q5</accession>
<keyword evidence="1" id="KW-0808">Transferase</keyword>
<dbReference type="Proteomes" id="UP000308836">
    <property type="component" value="Unassembled WGS sequence"/>
</dbReference>
<keyword evidence="2" id="KW-1185">Reference proteome</keyword>
<dbReference type="EC" id="2.7.1.56" evidence="1"/>
<name>A0AC61R5Q5_9FIRM</name>
<gene>
    <name evidence="1" type="primary">pfkB</name>
    <name evidence="1" type="ORF">E5336_09790</name>
</gene>
<evidence type="ECO:0000313" key="2">
    <source>
        <dbReference type="Proteomes" id="UP000308836"/>
    </source>
</evidence>
<dbReference type="EMBL" id="SRYG01000021">
    <property type="protein sequence ID" value="TGY65186.1"/>
    <property type="molecule type" value="Genomic_DNA"/>
</dbReference>
<comment type="caution">
    <text evidence="1">The sequence shown here is derived from an EMBL/GenBank/DDBJ whole genome shotgun (WGS) entry which is preliminary data.</text>
</comment>